<comment type="caution">
    <text evidence="3">The sequence shown here is derived from an EMBL/GenBank/DDBJ whole genome shotgun (WGS) entry which is preliminary data.</text>
</comment>
<gene>
    <name evidence="3" type="ORF">EYH45_00370</name>
</gene>
<dbReference type="EMBL" id="DQVM01000008">
    <property type="protein sequence ID" value="HIQ28999.1"/>
    <property type="molecule type" value="Genomic_DNA"/>
</dbReference>
<dbReference type="AlphaFoldDB" id="A0A833EB98"/>
<evidence type="ECO:0000313" key="4">
    <source>
        <dbReference type="Proteomes" id="UP000608579"/>
    </source>
</evidence>
<evidence type="ECO:0000256" key="1">
    <source>
        <dbReference type="SAM" id="Coils"/>
    </source>
</evidence>
<evidence type="ECO:0000256" key="2">
    <source>
        <dbReference type="SAM" id="MobiDB-lite"/>
    </source>
</evidence>
<sequence>MLPRRVIFGRLADYFTSQGFRPVDESLEEGFIRFKSGREELILRVVDDASSKDELLSVVIQSAFDTAAGKVSYLALPVEMISKIGDYAFRIHRIGVLVYDEHSVVELVGGRGGGRRMRGGETALDEARIDTMLNSLSSRIAKLEEAVAALDAVEELRRRVEALERMYDQLLRSGVRVEEPKSRDTTMEKPGEAAVKQQTPPRGRKKEELPSFLQDNPWVSLLSEKR</sequence>
<evidence type="ECO:0000313" key="3">
    <source>
        <dbReference type="EMBL" id="HIQ28999.1"/>
    </source>
</evidence>
<reference evidence="3" key="1">
    <citation type="journal article" date="2020" name="ISME J.">
        <title>Gammaproteobacteria mediating utilization of methyl-, sulfur- and petroleum organic compounds in deep ocean hydrothermal plumes.</title>
        <authorList>
            <person name="Zhou Z."/>
            <person name="Liu Y."/>
            <person name="Pan J."/>
            <person name="Cron B.R."/>
            <person name="Toner B.M."/>
            <person name="Anantharaman K."/>
            <person name="Breier J.A."/>
            <person name="Dick G.J."/>
            <person name="Li M."/>
        </authorList>
    </citation>
    <scope>NUCLEOTIDE SEQUENCE</scope>
    <source>
        <strain evidence="3">SZUA-1515</strain>
    </source>
</reference>
<feature type="coiled-coil region" evidence="1">
    <location>
        <begin position="133"/>
        <end position="173"/>
    </location>
</feature>
<feature type="compositionally biased region" description="Basic and acidic residues" evidence="2">
    <location>
        <begin position="176"/>
        <end position="191"/>
    </location>
</feature>
<feature type="region of interest" description="Disordered" evidence="2">
    <location>
        <begin position="176"/>
        <end position="212"/>
    </location>
</feature>
<organism evidence="3 4">
    <name type="scientific">Caldiarchaeum subterraneum</name>
    <dbReference type="NCBI Taxonomy" id="311458"/>
    <lineage>
        <taxon>Archaea</taxon>
        <taxon>Nitrososphaerota</taxon>
        <taxon>Candidatus Caldarchaeales</taxon>
        <taxon>Candidatus Caldarchaeaceae</taxon>
        <taxon>Candidatus Caldarchaeum</taxon>
    </lineage>
</organism>
<keyword evidence="1" id="KW-0175">Coiled coil</keyword>
<protein>
    <submittedName>
        <fullName evidence="3">Uncharacterized protein</fullName>
    </submittedName>
</protein>
<dbReference type="Proteomes" id="UP000608579">
    <property type="component" value="Unassembled WGS sequence"/>
</dbReference>
<proteinExistence type="predicted"/>
<accession>A0A833EB98</accession>
<name>A0A833EB98_CALS0</name>